<dbReference type="InterPro" id="IPR004459">
    <property type="entry name" value="CobQ_synth"/>
</dbReference>
<dbReference type="NCBIfam" id="NF001989">
    <property type="entry name" value="PRK00784.1"/>
    <property type="match status" value="1"/>
</dbReference>
<dbReference type="KEGG" id="tfr:BR63_04705"/>
<dbReference type="CDD" id="cd01750">
    <property type="entry name" value="GATase1_CobQ"/>
    <property type="match status" value="1"/>
</dbReference>
<comment type="pathway">
    <text evidence="1 4">Cofactor biosynthesis; adenosylcobalamin biosynthesis.</text>
</comment>
<dbReference type="Gene3D" id="3.40.50.300">
    <property type="entry name" value="P-loop containing nucleotide triphosphate hydrolases"/>
    <property type="match status" value="1"/>
</dbReference>
<comment type="function">
    <text evidence="4">Catalyzes amidations at positions B, D, E, and G on adenosylcobyrinic A,C-diamide. NH(2) groups are provided by glutamine, and one molecule of ATP is hydrogenolyzed for each amidation.</text>
</comment>
<feature type="active site" description="Nucleophile" evidence="4">
    <location>
        <position position="333"/>
    </location>
</feature>
<dbReference type="InterPro" id="IPR002586">
    <property type="entry name" value="CobQ/CobB/MinD/ParA_Nub-bd_dom"/>
</dbReference>
<dbReference type="InterPro" id="IPR027417">
    <property type="entry name" value="P-loop_NTPase"/>
</dbReference>
<dbReference type="OrthoDB" id="9808302at2"/>
<dbReference type="SUPFAM" id="SSF52317">
    <property type="entry name" value="Class I glutamine amidotransferase-like"/>
    <property type="match status" value="1"/>
</dbReference>
<sequence length="505" mass="54783">MAKAIMFQGTSSHVGKSILTAALCRILAQDGYKVAPFKAQNMALNSFVTKSGGEMGRAQVVQAHAAFLEPEVIMNPVLLKPTRDQASQVIVLGKPVGNFSARDYHQGFKEKALEAITFSLSELYQRFEILVIEGAGSPAEVNLKANDIVNMKIAKLTQAPVLLVADIDRGGALASIVGTLELLEPEERDLVKGIVINKFRGDISLLEPALTFLEQKTGKPVLGVIPYFKDFIIPEEDSVATEGMTTAKGRGPLNIAVIALPHLSNFTDFDALTLEPDVTLTYVKLNMDLGDPDLIILPGTKNTIEDMLALEASGLAAQIKKASEKGTPVIGICGGFQMLGQEILDPLYTEASIPRTRGLGLLDTSTTFEPTKVTTQVTAFPVGFPALEGEVRDLTGYEIHMGRTVLGPKAKPAFIFKTRCDGDVNLPDGAVREDGLVWGTYMHGIFDNDDFRRFLLNQLRQKKGLSPLLPNLTGAAQQYEEGLNRLAETVRTNLNMAKIYELLGV</sequence>
<dbReference type="PANTHER" id="PTHR21343">
    <property type="entry name" value="DETHIOBIOTIN SYNTHETASE"/>
    <property type="match status" value="1"/>
</dbReference>
<gene>
    <name evidence="4" type="primary">cobQ</name>
    <name evidence="7" type="ORF">BR63_04705</name>
</gene>
<dbReference type="GO" id="GO:0015420">
    <property type="term" value="F:ABC-type vitamin B12 transporter activity"/>
    <property type="evidence" value="ECO:0007669"/>
    <property type="project" value="UniProtKB-UniRule"/>
</dbReference>
<dbReference type="SUPFAM" id="SSF52540">
    <property type="entry name" value="P-loop containing nucleoside triphosphate hydrolases"/>
    <property type="match status" value="1"/>
</dbReference>
<organism evidence="7 8">
    <name type="scientific">Thermanaerosceptrum fracticalcis</name>
    <dbReference type="NCBI Taxonomy" id="1712410"/>
    <lineage>
        <taxon>Bacteria</taxon>
        <taxon>Bacillati</taxon>
        <taxon>Bacillota</taxon>
        <taxon>Clostridia</taxon>
        <taxon>Eubacteriales</taxon>
        <taxon>Peptococcaceae</taxon>
        <taxon>Thermanaerosceptrum</taxon>
    </lineage>
</organism>
<dbReference type="Pfam" id="PF01656">
    <property type="entry name" value="CbiA"/>
    <property type="match status" value="1"/>
</dbReference>
<dbReference type="HAMAP" id="MF_00028">
    <property type="entry name" value="CobQ"/>
    <property type="match status" value="1"/>
</dbReference>
<dbReference type="GO" id="GO:0009236">
    <property type="term" value="P:cobalamin biosynthetic process"/>
    <property type="evidence" value="ECO:0007669"/>
    <property type="project" value="UniProtKB-UniRule"/>
</dbReference>
<feature type="domain" description="CobB/CobQ-like glutamine amidotransferase" evidence="6">
    <location>
        <begin position="254"/>
        <end position="451"/>
    </location>
</feature>
<reference evidence="7 8" key="1">
    <citation type="journal article" date="2019" name="Front. Microbiol.">
        <title>Thermoanaerosceptrum fracticalcis gen. nov. sp. nov., a Novel Fumarate-Fermenting Microorganism From a Deep Fractured Carbonate Aquifer of the US Great Basin.</title>
        <authorList>
            <person name="Hamilton-Brehm S.D."/>
            <person name="Stewart L.E."/>
            <person name="Zavarin M."/>
            <person name="Caldwell M."/>
            <person name="Lawson P.A."/>
            <person name="Onstott T.C."/>
            <person name="Grzymski J."/>
            <person name="Neveux I."/>
            <person name="Lollar B.S."/>
            <person name="Russell C.E."/>
            <person name="Moser D.P."/>
        </authorList>
    </citation>
    <scope>NUCLEOTIDE SEQUENCE [LARGE SCALE GENOMIC DNA]</scope>
    <source>
        <strain evidence="7 8">DRI-13</strain>
    </source>
</reference>
<comment type="similarity">
    <text evidence="4">Belongs to the CobB/CobQ family. CobQ subfamily.</text>
</comment>
<evidence type="ECO:0000256" key="4">
    <source>
        <dbReference type="HAMAP-Rule" id="MF_00028"/>
    </source>
</evidence>
<proteinExistence type="inferred from homology"/>
<dbReference type="Proteomes" id="UP000515847">
    <property type="component" value="Chromosome"/>
</dbReference>
<dbReference type="InterPro" id="IPR033949">
    <property type="entry name" value="CobQ_GATase1"/>
</dbReference>
<evidence type="ECO:0000313" key="7">
    <source>
        <dbReference type="EMBL" id="QNB45669.1"/>
    </source>
</evidence>
<evidence type="ECO:0000256" key="1">
    <source>
        <dbReference type="ARBA" id="ARBA00004953"/>
    </source>
</evidence>
<dbReference type="GO" id="GO:0003824">
    <property type="term" value="F:catalytic activity"/>
    <property type="evidence" value="ECO:0007669"/>
    <property type="project" value="InterPro"/>
</dbReference>
<keyword evidence="8" id="KW-1185">Reference proteome</keyword>
<evidence type="ECO:0000259" key="5">
    <source>
        <dbReference type="Pfam" id="PF01656"/>
    </source>
</evidence>
<evidence type="ECO:0000256" key="3">
    <source>
        <dbReference type="ARBA" id="ARBA00022962"/>
    </source>
</evidence>
<dbReference type="RefSeq" id="WP_034419851.1">
    <property type="nucleotide sequence ID" value="NZ_CP045798.1"/>
</dbReference>
<feature type="domain" description="CobQ/CobB/MinD/ParA nucleotide binding" evidence="5">
    <location>
        <begin position="5"/>
        <end position="232"/>
    </location>
</feature>
<dbReference type="CDD" id="cd05389">
    <property type="entry name" value="CobQ_N"/>
    <property type="match status" value="1"/>
</dbReference>
<name>A0A7G6E0R5_THEFR</name>
<keyword evidence="3 4" id="KW-0315">Glutamine amidotransferase</keyword>
<dbReference type="Pfam" id="PF07685">
    <property type="entry name" value="GATase_3"/>
    <property type="match status" value="1"/>
</dbReference>
<evidence type="ECO:0000259" key="6">
    <source>
        <dbReference type="Pfam" id="PF07685"/>
    </source>
</evidence>
<accession>A0A7G6E0R5</accession>
<dbReference type="UniPathway" id="UPA00148"/>
<dbReference type="EMBL" id="CP045798">
    <property type="protein sequence ID" value="QNB45669.1"/>
    <property type="molecule type" value="Genomic_DNA"/>
</dbReference>
<dbReference type="InterPro" id="IPR011698">
    <property type="entry name" value="GATase_3"/>
</dbReference>
<dbReference type="InterPro" id="IPR029062">
    <property type="entry name" value="Class_I_gatase-like"/>
</dbReference>
<protein>
    <recommendedName>
        <fullName evidence="4">Cobyric acid synthase</fullName>
    </recommendedName>
</protein>
<dbReference type="NCBIfam" id="TIGR00313">
    <property type="entry name" value="cobQ"/>
    <property type="match status" value="1"/>
</dbReference>
<keyword evidence="2 4" id="KW-0169">Cobalamin biosynthesis</keyword>
<dbReference type="PROSITE" id="PS51274">
    <property type="entry name" value="GATASE_COBBQ"/>
    <property type="match status" value="1"/>
</dbReference>
<dbReference type="InterPro" id="IPR047045">
    <property type="entry name" value="CobQ_N"/>
</dbReference>
<feature type="active site" evidence="4">
    <location>
        <position position="443"/>
    </location>
</feature>
<evidence type="ECO:0000313" key="8">
    <source>
        <dbReference type="Proteomes" id="UP000515847"/>
    </source>
</evidence>
<dbReference type="PANTHER" id="PTHR21343:SF1">
    <property type="entry name" value="COBYRIC ACID SYNTHASE"/>
    <property type="match status" value="1"/>
</dbReference>
<dbReference type="Gene3D" id="3.40.50.880">
    <property type="match status" value="1"/>
</dbReference>
<evidence type="ECO:0000256" key="2">
    <source>
        <dbReference type="ARBA" id="ARBA00022573"/>
    </source>
</evidence>
<dbReference type="AlphaFoldDB" id="A0A7G6E0R5"/>